<dbReference type="CDD" id="cd00146">
    <property type="entry name" value="PKD"/>
    <property type="match status" value="1"/>
</dbReference>
<dbReference type="InterPro" id="IPR005046">
    <property type="entry name" value="DUF285"/>
</dbReference>
<dbReference type="GO" id="GO:0001784">
    <property type="term" value="F:phosphotyrosine residue binding"/>
    <property type="evidence" value="ECO:0007669"/>
    <property type="project" value="TreeGrafter"/>
</dbReference>
<evidence type="ECO:0000313" key="4">
    <source>
        <dbReference type="Proteomes" id="UP000306719"/>
    </source>
</evidence>
<dbReference type="InterPro" id="IPR035986">
    <property type="entry name" value="PKD_dom_sf"/>
</dbReference>
<dbReference type="OrthoDB" id="7056509at2"/>
<name>A0A5S3WSF4_9GAMM</name>
<feature type="domain" description="PKD" evidence="2">
    <location>
        <begin position="311"/>
        <end position="348"/>
    </location>
</feature>
<dbReference type="PANTHER" id="PTHR15127">
    <property type="entry name" value="HEAVYWEIGHT, ISOFORM A"/>
    <property type="match status" value="1"/>
</dbReference>
<gene>
    <name evidence="3" type="ORF">CWB98_22685</name>
</gene>
<dbReference type="InterPro" id="IPR011889">
    <property type="entry name" value="Liste_lipo_26"/>
</dbReference>
<evidence type="ECO:0000259" key="2">
    <source>
        <dbReference type="PROSITE" id="PS50093"/>
    </source>
</evidence>
<reference evidence="3 4" key="1">
    <citation type="submission" date="2018-01" db="EMBL/GenBank/DDBJ databases">
        <authorList>
            <person name="Paulsen S."/>
            <person name="Gram L.K."/>
        </authorList>
    </citation>
    <scope>NUCLEOTIDE SEQUENCE [LARGE SCALE GENOMIC DNA]</scope>
    <source>
        <strain evidence="3 4">S2599</strain>
    </source>
</reference>
<keyword evidence="1" id="KW-0727">SH2 domain</keyword>
<dbReference type="PROSITE" id="PS51257">
    <property type="entry name" value="PROKAR_LIPOPROTEIN"/>
    <property type="match status" value="1"/>
</dbReference>
<evidence type="ECO:0000256" key="1">
    <source>
        <dbReference type="ARBA" id="ARBA00022999"/>
    </source>
</evidence>
<evidence type="ECO:0000313" key="3">
    <source>
        <dbReference type="EMBL" id="TMP31316.1"/>
    </source>
</evidence>
<dbReference type="RefSeq" id="WP_138546835.1">
    <property type="nucleotide sequence ID" value="NZ_PNCJ01000055.1"/>
</dbReference>
<dbReference type="Gene3D" id="2.60.40.10">
    <property type="entry name" value="Immunoglobulins"/>
    <property type="match status" value="4"/>
</dbReference>
<dbReference type="InterPro" id="IPR013783">
    <property type="entry name" value="Ig-like_fold"/>
</dbReference>
<sequence length="647" mass="70977">MSPRYFSIGTYILTALMVLTLAACGGGGDSERSAPTATSDTSKLDTTAPVITIKGDKSVQVVLGNNYVELGASATDETDGEVAVTISGNLNLNQLGTYTITYAAADKAGNAASAQRTVLVVAPKDEAAPEVSVNGDSNVTLNYGETYQELGATAIDNVDGKVEVTISGQVDVNNPDIYTITYSATDKAGNSGTASRIVTVLPQQDTNAPVLSLNGDDYIKLFVGESYVELGAVAIDDVDGQLNASFSGVVNTEIPGTYTITYTATDKAGNSASIERVIDVAVQREFITTWKTDNVELGSTDEYTIKIGTIGEGYNFQVDWGDGNIDTNVTSAISHRYQSAGTYTIKITGDFPRFYFDETEYDRNKIISVEQWGDIRWSSMERAFFNCANLVVNALDAPDLSNVTDLSYMFGYAVSFDQSIEHWDVSNVENMTAMFQGAWNFNQPIGNWNVSNVVNMAYMFNEAYKFNQPLNDWDVSNVKDMLHMFNRASDFNQPIGNWDVSQVYRMSGLFSYAESFNQDIGEWDTSEVFYMSYMFNEASSFNQDIGLWDVSGVAYMNSLFRNATAFDQNLRSWDISNLVDMRSMFQGIALSVENYDALLQGWSELPNPPQQIGFHAGDSKYSQLGKAARDILTDIHRWNIADGGPNE</sequence>
<dbReference type="EMBL" id="PNCJ01000055">
    <property type="protein sequence ID" value="TMP31316.1"/>
    <property type="molecule type" value="Genomic_DNA"/>
</dbReference>
<organism evidence="3 4">
    <name type="scientific">Pseudoalteromonas rubra</name>
    <dbReference type="NCBI Taxonomy" id="43658"/>
    <lineage>
        <taxon>Bacteria</taxon>
        <taxon>Pseudomonadati</taxon>
        <taxon>Pseudomonadota</taxon>
        <taxon>Gammaproteobacteria</taxon>
        <taxon>Alteromonadales</taxon>
        <taxon>Pseudoalteromonadaceae</taxon>
        <taxon>Pseudoalteromonas</taxon>
    </lineage>
</organism>
<dbReference type="NCBIfam" id="TIGR02167">
    <property type="entry name" value="Liste_lipo_26"/>
    <property type="match status" value="1"/>
</dbReference>
<dbReference type="InterPro" id="IPR000601">
    <property type="entry name" value="PKD_dom"/>
</dbReference>
<dbReference type="InterPro" id="IPR051846">
    <property type="entry name" value="SH2_domain_adapters"/>
</dbReference>
<reference evidence="4" key="2">
    <citation type="submission" date="2019-06" db="EMBL/GenBank/DDBJ databases">
        <title>Co-occurence of chitin degradation, pigmentation and bioactivity in marine Pseudoalteromonas.</title>
        <authorList>
            <person name="Sonnenschein E.C."/>
            <person name="Bech P.K."/>
        </authorList>
    </citation>
    <scope>NUCLEOTIDE SEQUENCE [LARGE SCALE GENOMIC DNA]</scope>
    <source>
        <strain evidence="4">S2599</strain>
    </source>
</reference>
<accession>A0A5S3WSF4</accession>
<proteinExistence type="predicted"/>
<comment type="caution">
    <text evidence="3">The sequence shown here is derived from an EMBL/GenBank/DDBJ whole genome shotgun (WGS) entry which is preliminary data.</text>
</comment>
<dbReference type="InterPro" id="IPR032179">
    <property type="entry name" value="Cry22Aa_Ig-like"/>
</dbReference>
<dbReference type="PROSITE" id="PS50093">
    <property type="entry name" value="PKD"/>
    <property type="match status" value="1"/>
</dbReference>
<dbReference type="PANTHER" id="PTHR15127:SF32">
    <property type="entry name" value="HEAVYWEIGHT, ISOFORM A"/>
    <property type="match status" value="1"/>
</dbReference>
<protein>
    <recommendedName>
        <fullName evidence="2">PKD domain-containing protein</fullName>
    </recommendedName>
</protein>
<dbReference type="Pfam" id="PF03382">
    <property type="entry name" value="DUF285"/>
    <property type="match status" value="1"/>
</dbReference>
<dbReference type="SUPFAM" id="SSF49299">
    <property type="entry name" value="PKD domain"/>
    <property type="match status" value="1"/>
</dbReference>
<dbReference type="Pfam" id="PF16403">
    <property type="entry name" value="Bact_surface_Ig-like"/>
    <property type="match status" value="3"/>
</dbReference>
<dbReference type="Proteomes" id="UP000306719">
    <property type="component" value="Unassembled WGS sequence"/>
</dbReference>
<dbReference type="AlphaFoldDB" id="A0A5S3WSF4"/>